<name>A0AA39ZZX4_9PEZI</name>
<organism evidence="1 2">
    <name type="scientific">Lasiosphaeria miniovina</name>
    <dbReference type="NCBI Taxonomy" id="1954250"/>
    <lineage>
        <taxon>Eukaryota</taxon>
        <taxon>Fungi</taxon>
        <taxon>Dikarya</taxon>
        <taxon>Ascomycota</taxon>
        <taxon>Pezizomycotina</taxon>
        <taxon>Sordariomycetes</taxon>
        <taxon>Sordariomycetidae</taxon>
        <taxon>Sordariales</taxon>
        <taxon>Lasiosphaeriaceae</taxon>
        <taxon>Lasiosphaeria</taxon>
    </lineage>
</organism>
<protein>
    <submittedName>
        <fullName evidence="1">Uncharacterized protein</fullName>
    </submittedName>
</protein>
<gene>
    <name evidence="1" type="ORF">B0T26DRAFT_756217</name>
</gene>
<sequence length="344" mass="38564">MASSAAATTATTLYKPVLTRLSEWLAWYAALKKVDGDRKLGEAVDINNTTWLPLPELIFYDLNTSSIIANLKPHLASLKKSDIVRKLHTLVSMSKGEEVERAREAYTCPYRPDAAFHKPEKCWALQEVITGKKGRHNVPKKRLDYAREELKKPKWKELAQKIRKVSTTEEGEGWPKNFVAAIFTVNAVNYGPHPLSQSIIFDIGASIYVVNSKALLKPGTFTPSTDEDFIQVGDSYLAIEGRGTWFIKNALNGPNGMNTVDLTLEDMAVIAGFHVNIVSDTVLYNKAKFWLAGFDNTIRFGTLKKNKHLIAIKDEYSGGICVFSMAKKNHSVEIIIDFEAWVKR</sequence>
<keyword evidence="2" id="KW-1185">Reference proteome</keyword>
<dbReference type="RefSeq" id="XP_060291851.1">
    <property type="nucleotide sequence ID" value="XM_060446061.1"/>
</dbReference>
<dbReference type="Proteomes" id="UP001172101">
    <property type="component" value="Unassembled WGS sequence"/>
</dbReference>
<dbReference type="EMBL" id="JAUIRO010000007">
    <property type="protein sequence ID" value="KAK0706757.1"/>
    <property type="molecule type" value="Genomic_DNA"/>
</dbReference>
<evidence type="ECO:0000313" key="2">
    <source>
        <dbReference type="Proteomes" id="UP001172101"/>
    </source>
</evidence>
<comment type="caution">
    <text evidence="1">The sequence shown here is derived from an EMBL/GenBank/DDBJ whole genome shotgun (WGS) entry which is preliminary data.</text>
</comment>
<proteinExistence type="predicted"/>
<reference evidence="1" key="1">
    <citation type="submission" date="2023-06" db="EMBL/GenBank/DDBJ databases">
        <title>Genome-scale phylogeny and comparative genomics of the fungal order Sordariales.</title>
        <authorList>
            <consortium name="Lawrence Berkeley National Laboratory"/>
            <person name="Hensen N."/>
            <person name="Bonometti L."/>
            <person name="Westerberg I."/>
            <person name="Brannstrom I.O."/>
            <person name="Guillou S."/>
            <person name="Cros-Aarteil S."/>
            <person name="Calhoun S."/>
            <person name="Haridas S."/>
            <person name="Kuo A."/>
            <person name="Mondo S."/>
            <person name="Pangilinan J."/>
            <person name="Riley R."/>
            <person name="LaButti K."/>
            <person name="Andreopoulos B."/>
            <person name="Lipzen A."/>
            <person name="Chen C."/>
            <person name="Yanf M."/>
            <person name="Daum C."/>
            <person name="Ng V."/>
            <person name="Clum A."/>
            <person name="Steindorff A."/>
            <person name="Ohm R."/>
            <person name="Martin F."/>
            <person name="Silar P."/>
            <person name="Natvig D."/>
            <person name="Lalanne C."/>
            <person name="Gautier V."/>
            <person name="Ament-velasquez S.L."/>
            <person name="Kruys A."/>
            <person name="Hutchinson M.I."/>
            <person name="Powell A.J."/>
            <person name="Barry K."/>
            <person name="Miller A.N."/>
            <person name="Grigoriev I.V."/>
            <person name="Debuchy R."/>
            <person name="Gladieux P."/>
            <person name="Thoren M.H."/>
            <person name="Johannesson H."/>
        </authorList>
    </citation>
    <scope>NUCLEOTIDE SEQUENCE</scope>
    <source>
        <strain evidence="1">SMH2392-1A</strain>
    </source>
</reference>
<accession>A0AA39ZZX4</accession>
<dbReference type="GeneID" id="85329331"/>
<dbReference type="AlphaFoldDB" id="A0AA39ZZX4"/>
<evidence type="ECO:0000313" key="1">
    <source>
        <dbReference type="EMBL" id="KAK0706757.1"/>
    </source>
</evidence>